<dbReference type="EMBL" id="FXAN01000007">
    <property type="protein sequence ID" value="SMF98107.1"/>
    <property type="molecule type" value="Genomic_DNA"/>
</dbReference>
<evidence type="ECO:0000313" key="1">
    <source>
        <dbReference type="EMBL" id="SMF98107.1"/>
    </source>
</evidence>
<organism evidence="1 2">
    <name type="scientific">Burkholderia singularis</name>
    <dbReference type="NCBI Taxonomy" id="1503053"/>
    <lineage>
        <taxon>Bacteria</taxon>
        <taxon>Pseudomonadati</taxon>
        <taxon>Pseudomonadota</taxon>
        <taxon>Betaproteobacteria</taxon>
        <taxon>Burkholderiales</taxon>
        <taxon>Burkholderiaceae</taxon>
        <taxon>Burkholderia</taxon>
        <taxon>pseudomallei group</taxon>
    </lineage>
</organism>
<proteinExistence type="predicted"/>
<dbReference type="Proteomes" id="UP000198460">
    <property type="component" value="Unassembled WGS sequence"/>
</dbReference>
<reference evidence="1 2" key="1">
    <citation type="submission" date="2017-04" db="EMBL/GenBank/DDBJ databases">
        <authorList>
            <person name="Afonso C.L."/>
            <person name="Miller P.J."/>
            <person name="Scott M.A."/>
            <person name="Spackman E."/>
            <person name="Goraichik I."/>
            <person name="Dimitrov K.M."/>
            <person name="Suarez D.L."/>
            <person name="Swayne D.E."/>
        </authorList>
    </citation>
    <scope>NUCLEOTIDE SEQUENCE [LARGE SCALE GENOMIC DNA]</scope>
    <source>
        <strain evidence="1">LMG 28154</strain>
    </source>
</reference>
<accession>A0A238GYQ7</accession>
<dbReference type="AlphaFoldDB" id="A0A238GYQ7"/>
<sequence length="49" mass="4902">MIAPPLTPLCVVELASPDALITTGGATDIPPLLGRLVPGTGFTLSAVPF</sequence>
<gene>
    <name evidence="1" type="ORF">BSIN_5402</name>
</gene>
<evidence type="ECO:0000313" key="2">
    <source>
        <dbReference type="Proteomes" id="UP000198460"/>
    </source>
</evidence>
<name>A0A238GYQ7_9BURK</name>
<protein>
    <submittedName>
        <fullName evidence="1">Uncharacterized protein</fullName>
    </submittedName>
</protein>